<feature type="transmembrane region" description="Helical" evidence="2">
    <location>
        <begin position="179"/>
        <end position="198"/>
    </location>
</feature>
<dbReference type="PANTHER" id="PTHR44360">
    <property type="entry name" value="DNAJ HOMOLOG SUBFAMILY B MEMBER 9"/>
    <property type="match status" value="1"/>
</dbReference>
<dbReference type="Proteomes" id="UP000800041">
    <property type="component" value="Unassembled WGS sequence"/>
</dbReference>
<feature type="transmembrane region" description="Helical" evidence="2">
    <location>
        <begin position="12"/>
        <end position="33"/>
    </location>
</feature>
<dbReference type="InterPro" id="IPR036869">
    <property type="entry name" value="J_dom_sf"/>
</dbReference>
<evidence type="ECO:0000313" key="5">
    <source>
        <dbReference type="Proteomes" id="UP000800041"/>
    </source>
</evidence>
<keyword evidence="2" id="KW-1133">Transmembrane helix</keyword>
<keyword evidence="1" id="KW-0143">Chaperone</keyword>
<dbReference type="EMBL" id="ML977161">
    <property type="protein sequence ID" value="KAF1985574.1"/>
    <property type="molecule type" value="Genomic_DNA"/>
</dbReference>
<keyword evidence="2" id="KW-0812">Transmembrane</keyword>
<dbReference type="Gene3D" id="1.10.287.110">
    <property type="entry name" value="DnaJ domain"/>
    <property type="match status" value="1"/>
</dbReference>
<dbReference type="GO" id="GO:0005783">
    <property type="term" value="C:endoplasmic reticulum"/>
    <property type="evidence" value="ECO:0007669"/>
    <property type="project" value="TreeGrafter"/>
</dbReference>
<feature type="domain" description="J" evidence="3">
    <location>
        <begin position="80"/>
        <end position="148"/>
    </location>
</feature>
<dbReference type="PRINTS" id="PR00625">
    <property type="entry name" value="JDOMAIN"/>
</dbReference>
<dbReference type="OrthoDB" id="436519at2759"/>
<gene>
    <name evidence="4" type="ORF">K402DRAFT_378844</name>
</gene>
<evidence type="ECO:0000256" key="1">
    <source>
        <dbReference type="ARBA" id="ARBA00023186"/>
    </source>
</evidence>
<dbReference type="GO" id="GO:0036503">
    <property type="term" value="P:ERAD pathway"/>
    <property type="evidence" value="ECO:0007669"/>
    <property type="project" value="TreeGrafter"/>
</dbReference>
<dbReference type="PANTHER" id="PTHR44360:SF1">
    <property type="entry name" value="DNAJ HOMOLOG SUBFAMILY B MEMBER 9"/>
    <property type="match status" value="1"/>
</dbReference>
<keyword evidence="2" id="KW-0472">Membrane</keyword>
<dbReference type="Pfam" id="PF00226">
    <property type="entry name" value="DnaJ"/>
    <property type="match status" value="1"/>
</dbReference>
<sequence>MSSTVRGLGSQVLWLFVPNMAAGWVQTFWYGFWIRAGEPKPQPGTLRHARDRRNIYIGVVVSFLLVTLWVADQELQMQGNLYSDLGVPLDVDDRGLQSKFRRLTVLFHPDKVAPNVDRAAADQYYIHLQTARDTLIDPAKRFAYDRFGPDIIDWSRTQTPNRPCVTIMDYVSRGAPNMSAYYVMSLTIMALLSFYGYYSDGQYWRYVALITVFCFEAHTITRPTHPSVLTNFLNPLLTTLKLHPAYLPFQAIAIARHLTTSLFIAIAQISSAIKAATPPSSRHDLPEAEILRMQAQRLLLLSQKADMEATGLLALENIPFLDAGRQAENEIKMKTKEWLVQHAVQNDPEVRSAIGRVVQRRRTDVPHGAQGTR</sequence>
<accession>A0A6G1GXN2</accession>
<dbReference type="PROSITE" id="PS50076">
    <property type="entry name" value="DNAJ_2"/>
    <property type="match status" value="1"/>
</dbReference>
<dbReference type="InterPro" id="IPR051948">
    <property type="entry name" value="Hsp70_co-chaperone_J-domain"/>
</dbReference>
<feature type="transmembrane region" description="Helical" evidence="2">
    <location>
        <begin position="54"/>
        <end position="71"/>
    </location>
</feature>
<dbReference type="AlphaFoldDB" id="A0A6G1GXN2"/>
<evidence type="ECO:0000256" key="2">
    <source>
        <dbReference type="SAM" id="Phobius"/>
    </source>
</evidence>
<evidence type="ECO:0000259" key="3">
    <source>
        <dbReference type="PROSITE" id="PS50076"/>
    </source>
</evidence>
<dbReference type="GO" id="GO:0051787">
    <property type="term" value="F:misfolded protein binding"/>
    <property type="evidence" value="ECO:0007669"/>
    <property type="project" value="TreeGrafter"/>
</dbReference>
<protein>
    <submittedName>
        <fullName evidence="4">Membrane associated DnaJ chaperone-like protein</fullName>
    </submittedName>
</protein>
<organism evidence="4 5">
    <name type="scientific">Aulographum hederae CBS 113979</name>
    <dbReference type="NCBI Taxonomy" id="1176131"/>
    <lineage>
        <taxon>Eukaryota</taxon>
        <taxon>Fungi</taxon>
        <taxon>Dikarya</taxon>
        <taxon>Ascomycota</taxon>
        <taxon>Pezizomycotina</taxon>
        <taxon>Dothideomycetes</taxon>
        <taxon>Pleosporomycetidae</taxon>
        <taxon>Aulographales</taxon>
        <taxon>Aulographaceae</taxon>
    </lineage>
</organism>
<dbReference type="SUPFAM" id="SSF46565">
    <property type="entry name" value="Chaperone J-domain"/>
    <property type="match status" value="1"/>
</dbReference>
<name>A0A6G1GXN2_9PEZI</name>
<proteinExistence type="predicted"/>
<dbReference type="GO" id="GO:0051087">
    <property type="term" value="F:protein-folding chaperone binding"/>
    <property type="evidence" value="ECO:0007669"/>
    <property type="project" value="TreeGrafter"/>
</dbReference>
<keyword evidence="5" id="KW-1185">Reference proteome</keyword>
<dbReference type="InterPro" id="IPR001623">
    <property type="entry name" value="DnaJ_domain"/>
</dbReference>
<evidence type="ECO:0000313" key="4">
    <source>
        <dbReference type="EMBL" id="KAF1985574.1"/>
    </source>
</evidence>
<dbReference type="CDD" id="cd06257">
    <property type="entry name" value="DnaJ"/>
    <property type="match status" value="1"/>
</dbReference>
<reference evidence="4" key="1">
    <citation type="journal article" date="2020" name="Stud. Mycol.">
        <title>101 Dothideomycetes genomes: a test case for predicting lifestyles and emergence of pathogens.</title>
        <authorList>
            <person name="Haridas S."/>
            <person name="Albert R."/>
            <person name="Binder M."/>
            <person name="Bloem J."/>
            <person name="Labutti K."/>
            <person name="Salamov A."/>
            <person name="Andreopoulos B."/>
            <person name="Baker S."/>
            <person name="Barry K."/>
            <person name="Bills G."/>
            <person name="Bluhm B."/>
            <person name="Cannon C."/>
            <person name="Castanera R."/>
            <person name="Culley D."/>
            <person name="Daum C."/>
            <person name="Ezra D."/>
            <person name="Gonzalez J."/>
            <person name="Henrissat B."/>
            <person name="Kuo A."/>
            <person name="Liang C."/>
            <person name="Lipzen A."/>
            <person name="Lutzoni F."/>
            <person name="Magnuson J."/>
            <person name="Mondo S."/>
            <person name="Nolan M."/>
            <person name="Ohm R."/>
            <person name="Pangilinan J."/>
            <person name="Park H.-J."/>
            <person name="Ramirez L."/>
            <person name="Alfaro M."/>
            <person name="Sun H."/>
            <person name="Tritt A."/>
            <person name="Yoshinaga Y."/>
            <person name="Zwiers L.-H."/>
            <person name="Turgeon B."/>
            <person name="Goodwin S."/>
            <person name="Spatafora J."/>
            <person name="Crous P."/>
            <person name="Grigoriev I."/>
        </authorList>
    </citation>
    <scope>NUCLEOTIDE SEQUENCE</scope>
    <source>
        <strain evidence="4">CBS 113979</strain>
    </source>
</reference>